<protein>
    <submittedName>
        <fullName evidence="7">TetR family transcriptional regulator</fullName>
    </submittedName>
</protein>
<dbReference type="InterPro" id="IPR011075">
    <property type="entry name" value="TetR_C"/>
</dbReference>
<dbReference type="InterPro" id="IPR023772">
    <property type="entry name" value="DNA-bd_HTH_TetR-type_CS"/>
</dbReference>
<dbReference type="STRING" id="28045.AWB95_12560"/>
<evidence type="ECO:0000313" key="7">
    <source>
        <dbReference type="EMBL" id="PIB81001.1"/>
    </source>
</evidence>
<keyword evidence="3" id="KW-0804">Transcription</keyword>
<dbReference type="GO" id="GO:0000976">
    <property type="term" value="F:transcription cis-regulatory region binding"/>
    <property type="evidence" value="ECO:0007669"/>
    <property type="project" value="TreeGrafter"/>
</dbReference>
<keyword evidence="1" id="KW-0805">Transcription regulation</keyword>
<accession>A0A1X1RR76</accession>
<dbReference type="RefSeq" id="WP_062541467.1">
    <property type="nucleotide sequence ID" value="NZ_BBUN01000428.1"/>
</dbReference>
<evidence type="ECO:0000313" key="9">
    <source>
        <dbReference type="Proteomes" id="UP000230971"/>
    </source>
</evidence>
<keyword evidence="2 4" id="KW-0238">DNA-binding</keyword>
<feature type="DNA-binding region" description="H-T-H motif" evidence="4">
    <location>
        <begin position="41"/>
        <end position="60"/>
    </location>
</feature>
<dbReference type="PROSITE" id="PS01081">
    <property type="entry name" value="HTH_TETR_1"/>
    <property type="match status" value="1"/>
</dbReference>
<dbReference type="PANTHER" id="PTHR30055:SF148">
    <property type="entry name" value="TETR-FAMILY TRANSCRIPTIONAL REGULATOR"/>
    <property type="match status" value="1"/>
</dbReference>
<dbReference type="InterPro" id="IPR050109">
    <property type="entry name" value="HTH-type_TetR-like_transc_reg"/>
</dbReference>
<reference evidence="6 8" key="1">
    <citation type="submission" date="2016-01" db="EMBL/GenBank/DDBJ databases">
        <title>The new phylogeny of the genus Mycobacterium.</title>
        <authorList>
            <person name="Tarcisio F."/>
            <person name="Conor M."/>
            <person name="Antonella G."/>
            <person name="Elisabetta G."/>
            <person name="Giulia F.S."/>
            <person name="Sara T."/>
            <person name="Anna F."/>
            <person name="Clotilde B."/>
            <person name="Roberto B."/>
            <person name="Veronica D.S."/>
            <person name="Fabio R."/>
            <person name="Monica P."/>
            <person name="Olivier J."/>
            <person name="Enrico T."/>
            <person name="Nicola S."/>
        </authorList>
    </citation>
    <scope>NUCLEOTIDE SEQUENCE [LARGE SCALE GENOMIC DNA]</scope>
    <source>
        <strain evidence="6 8">DSM 44243</strain>
    </source>
</reference>
<dbReference type="Proteomes" id="UP000230971">
    <property type="component" value="Unassembled WGS sequence"/>
</dbReference>
<evidence type="ECO:0000256" key="1">
    <source>
        <dbReference type="ARBA" id="ARBA00023015"/>
    </source>
</evidence>
<dbReference type="EMBL" id="PDKV01000001">
    <property type="protein sequence ID" value="PIB81001.1"/>
    <property type="molecule type" value="Genomic_DNA"/>
</dbReference>
<dbReference type="Proteomes" id="UP000193907">
    <property type="component" value="Unassembled WGS sequence"/>
</dbReference>
<sequence>MEPTSGTSRTRRPARLDRSLDAAILDAALAGVAELGYDRLSMDDVASRAGVGKAAIYRRWPSKAVVVAEAIAHWRRRLGPVEPPDTGSLRGDIEAVIAAMPELDTANSNTIQVVVGVAAAAMHNPVLAAAMDDLVLSPPRHAVRTLLDRAVTRGEIPAGRDLSLIPDVALGLNVLRVITGRPIDRVYVRRVLEDVILPLAGAPTT</sequence>
<dbReference type="PROSITE" id="PS50977">
    <property type="entry name" value="HTH_TETR_2"/>
    <property type="match status" value="1"/>
</dbReference>
<dbReference type="PRINTS" id="PR00455">
    <property type="entry name" value="HTHTETR"/>
</dbReference>
<reference evidence="7 9" key="2">
    <citation type="journal article" date="2017" name="Infect. Genet. Evol.">
        <title>The new phylogeny of the genus Mycobacterium: The old and the news.</title>
        <authorList>
            <person name="Tortoli E."/>
            <person name="Fedrizzi T."/>
            <person name="Meehan C.J."/>
            <person name="Trovato A."/>
            <person name="Grottola A."/>
            <person name="Giacobazzi E."/>
            <person name="Serpini G.F."/>
            <person name="Tagliazucchi S."/>
            <person name="Fabio A."/>
            <person name="Bettua C."/>
            <person name="Bertorelli R."/>
            <person name="Frascaro F."/>
            <person name="De Sanctis V."/>
            <person name="Pecorari M."/>
            <person name="Jousson O."/>
            <person name="Segata N."/>
            <person name="Cirillo D.M."/>
        </authorList>
    </citation>
    <scope>NUCLEOTIDE SEQUENCE [LARGE SCALE GENOMIC DNA]</scope>
    <source>
        <strain evidence="7 9">NCTC 12882</strain>
    </source>
</reference>
<dbReference type="PANTHER" id="PTHR30055">
    <property type="entry name" value="HTH-TYPE TRANSCRIPTIONAL REGULATOR RUTR"/>
    <property type="match status" value="1"/>
</dbReference>
<dbReference type="Gene3D" id="1.10.357.10">
    <property type="entry name" value="Tetracycline Repressor, domain 2"/>
    <property type="match status" value="1"/>
</dbReference>
<evidence type="ECO:0000256" key="4">
    <source>
        <dbReference type="PROSITE-ProRule" id="PRU00335"/>
    </source>
</evidence>
<gene>
    <name evidence="6" type="ORF">AWB95_12560</name>
    <name evidence="7" type="ORF">CQY23_01925</name>
</gene>
<dbReference type="Pfam" id="PF16859">
    <property type="entry name" value="TetR_C_11"/>
    <property type="match status" value="1"/>
</dbReference>
<organism evidence="6 8">
    <name type="scientific">Mycobacterium celatum</name>
    <dbReference type="NCBI Taxonomy" id="28045"/>
    <lineage>
        <taxon>Bacteria</taxon>
        <taxon>Bacillati</taxon>
        <taxon>Actinomycetota</taxon>
        <taxon>Actinomycetes</taxon>
        <taxon>Mycobacteriales</taxon>
        <taxon>Mycobacteriaceae</taxon>
        <taxon>Mycobacterium</taxon>
    </lineage>
</organism>
<proteinExistence type="predicted"/>
<feature type="domain" description="HTH tetR-type" evidence="5">
    <location>
        <begin position="18"/>
        <end position="78"/>
    </location>
</feature>
<evidence type="ECO:0000259" key="5">
    <source>
        <dbReference type="PROSITE" id="PS50977"/>
    </source>
</evidence>
<dbReference type="SUPFAM" id="SSF46689">
    <property type="entry name" value="Homeodomain-like"/>
    <property type="match status" value="1"/>
</dbReference>
<name>A0A1X1RR76_MYCCE</name>
<evidence type="ECO:0000256" key="2">
    <source>
        <dbReference type="ARBA" id="ARBA00023125"/>
    </source>
</evidence>
<dbReference type="AlphaFoldDB" id="A0A1X1RR76"/>
<dbReference type="InterPro" id="IPR036271">
    <property type="entry name" value="Tet_transcr_reg_TetR-rel_C_sf"/>
</dbReference>
<evidence type="ECO:0000313" key="6">
    <source>
        <dbReference type="EMBL" id="ORV12725.1"/>
    </source>
</evidence>
<dbReference type="Pfam" id="PF00440">
    <property type="entry name" value="TetR_N"/>
    <property type="match status" value="1"/>
</dbReference>
<comment type="caution">
    <text evidence="6">The sequence shown here is derived from an EMBL/GenBank/DDBJ whole genome shotgun (WGS) entry which is preliminary data.</text>
</comment>
<dbReference type="EMBL" id="LQOM01000028">
    <property type="protein sequence ID" value="ORV12725.1"/>
    <property type="molecule type" value="Genomic_DNA"/>
</dbReference>
<dbReference type="InterPro" id="IPR009057">
    <property type="entry name" value="Homeodomain-like_sf"/>
</dbReference>
<evidence type="ECO:0000313" key="8">
    <source>
        <dbReference type="Proteomes" id="UP000193907"/>
    </source>
</evidence>
<dbReference type="Gene3D" id="1.10.10.60">
    <property type="entry name" value="Homeodomain-like"/>
    <property type="match status" value="1"/>
</dbReference>
<evidence type="ECO:0000256" key="3">
    <source>
        <dbReference type="ARBA" id="ARBA00023163"/>
    </source>
</evidence>
<dbReference type="OrthoDB" id="9796019at2"/>
<keyword evidence="8" id="KW-1185">Reference proteome</keyword>
<dbReference type="GO" id="GO:0003700">
    <property type="term" value="F:DNA-binding transcription factor activity"/>
    <property type="evidence" value="ECO:0007669"/>
    <property type="project" value="TreeGrafter"/>
</dbReference>
<dbReference type="SUPFAM" id="SSF48498">
    <property type="entry name" value="Tetracyclin repressor-like, C-terminal domain"/>
    <property type="match status" value="1"/>
</dbReference>
<dbReference type="InterPro" id="IPR001647">
    <property type="entry name" value="HTH_TetR"/>
</dbReference>